<accession>A0A0B6X8L5</accession>
<name>A0A0B6X8L5_XENBV</name>
<proteinExistence type="predicted"/>
<reference evidence="1 2" key="1">
    <citation type="submission" date="2014-02" db="EMBL/GenBank/DDBJ databases">
        <authorList>
            <person name="Genoscope - CEA"/>
        </authorList>
    </citation>
    <scope>NUCLEOTIDE SEQUENCE [LARGE SCALE GENOMIC DNA]</scope>
    <source>
        <strain evidence="1 2">CS03</strain>
    </source>
</reference>
<dbReference type="KEGG" id="xbv:XBW1_2860"/>
<organism evidence="1 2">
    <name type="scientific">Xenorhabdus bovienii</name>
    <name type="common">Xenorhabdus nematophila subsp. bovienii</name>
    <dbReference type="NCBI Taxonomy" id="40576"/>
    <lineage>
        <taxon>Bacteria</taxon>
        <taxon>Pseudomonadati</taxon>
        <taxon>Pseudomonadota</taxon>
        <taxon>Gammaproteobacteria</taxon>
        <taxon>Enterobacterales</taxon>
        <taxon>Morganellaceae</taxon>
        <taxon>Xenorhabdus</taxon>
    </lineage>
</organism>
<dbReference type="EMBL" id="FO818637">
    <property type="protein sequence ID" value="CDM90217.1"/>
    <property type="molecule type" value="Genomic_DNA"/>
</dbReference>
<dbReference type="Proteomes" id="UP000032930">
    <property type="component" value="Chromosome"/>
</dbReference>
<evidence type="ECO:0000313" key="2">
    <source>
        <dbReference type="Proteomes" id="UP000032930"/>
    </source>
</evidence>
<sequence>MPKIQNWGKQSIDIVICLNPNSGDLLRKCYSENQAIMG</sequence>
<protein>
    <submittedName>
        <fullName evidence="1">Uncharacterized protein</fullName>
    </submittedName>
</protein>
<gene>
    <name evidence="1" type="ORF">XBW1_2860</name>
</gene>
<evidence type="ECO:0000313" key="1">
    <source>
        <dbReference type="EMBL" id="CDM90217.1"/>
    </source>
</evidence>
<dbReference type="AlphaFoldDB" id="A0A0B6X8L5"/>